<dbReference type="EMBL" id="SHOA02000198">
    <property type="protein sequence ID" value="TDH67070.1"/>
    <property type="molecule type" value="Genomic_DNA"/>
</dbReference>
<protein>
    <submittedName>
        <fullName evidence="1">Uncharacterized protein</fullName>
    </submittedName>
</protein>
<evidence type="ECO:0000313" key="2">
    <source>
        <dbReference type="Proteomes" id="UP000294530"/>
    </source>
</evidence>
<gene>
    <name evidence="1" type="ORF">CCR75_007896</name>
</gene>
<dbReference type="GeneID" id="94351623"/>
<dbReference type="RefSeq" id="XP_067816569.1">
    <property type="nucleotide sequence ID" value="XM_067965952.1"/>
</dbReference>
<dbReference type="OrthoDB" id="112689at2759"/>
<proteinExistence type="predicted"/>
<reference evidence="1 2" key="1">
    <citation type="journal article" date="2021" name="Genome Biol.">
        <title>AFLAP: assembly-free linkage analysis pipeline using k-mers from genome sequencing data.</title>
        <authorList>
            <person name="Fletcher K."/>
            <person name="Zhang L."/>
            <person name="Gil J."/>
            <person name="Han R."/>
            <person name="Cavanaugh K."/>
            <person name="Michelmore R."/>
        </authorList>
    </citation>
    <scope>NUCLEOTIDE SEQUENCE [LARGE SCALE GENOMIC DNA]</scope>
    <source>
        <strain evidence="1 2">SF5</strain>
    </source>
</reference>
<dbReference type="AlphaFoldDB" id="A0A976FHW9"/>
<dbReference type="Proteomes" id="UP000294530">
    <property type="component" value="Unassembled WGS sequence"/>
</dbReference>
<keyword evidence="2" id="KW-1185">Reference proteome</keyword>
<dbReference type="KEGG" id="blac:94351623"/>
<name>A0A976FHW9_BRELC</name>
<comment type="caution">
    <text evidence="1">The sequence shown here is derived from an EMBL/GenBank/DDBJ whole genome shotgun (WGS) entry which is preliminary data.</text>
</comment>
<organism evidence="1 2">
    <name type="scientific">Bremia lactucae</name>
    <name type="common">Lettuce downy mildew</name>
    <dbReference type="NCBI Taxonomy" id="4779"/>
    <lineage>
        <taxon>Eukaryota</taxon>
        <taxon>Sar</taxon>
        <taxon>Stramenopiles</taxon>
        <taxon>Oomycota</taxon>
        <taxon>Peronosporomycetes</taxon>
        <taxon>Peronosporales</taxon>
        <taxon>Peronosporaceae</taxon>
        <taxon>Bremia</taxon>
    </lineage>
</organism>
<accession>A0A976FHW9</accession>
<sequence length="245" mass="27546">MTTKHSNNPFDGQDIDRESFPSFAAAMANMPSAEMAEQKGGVSTLDWSIDTLAELKPMHFSPLPHQKNATSTSRMLFGANDFFEDEKQYQILQTPLSTAQLLRGGSATIRKKMSLMMTPSPSIAVHRRCIQTTARWHYTLRERQHQLDKLQTAPPLINSKRPLRRCSEQQLVALPNRSTLLRQAKRKCLFDEWNSPDLRPPKWSPSPIATTGSSQSLCVTPSTIQYDVMTPSPLALSPSTTTYKQ</sequence>
<evidence type="ECO:0000313" key="1">
    <source>
        <dbReference type="EMBL" id="TDH67070.1"/>
    </source>
</evidence>